<reference evidence="1 2" key="1">
    <citation type="submission" date="2021-05" db="EMBL/GenBank/DDBJ databases">
        <title>Complete genome of Nocardioides aquaticus KCTC 9944T isolated from meromictic and hypersaline Ekho Lake, Antarctica.</title>
        <authorList>
            <person name="Hwang K."/>
            <person name="Kim K.M."/>
            <person name="Choe H."/>
        </authorList>
    </citation>
    <scope>NUCLEOTIDE SEQUENCE [LARGE SCALE GENOMIC DNA]</scope>
    <source>
        <strain evidence="1 2">KCTC 9944</strain>
    </source>
</reference>
<evidence type="ECO:0000313" key="1">
    <source>
        <dbReference type="EMBL" id="QVT79556.1"/>
    </source>
</evidence>
<accession>A0ABX8EGX0</accession>
<evidence type="ECO:0000313" key="2">
    <source>
        <dbReference type="Proteomes" id="UP000679307"/>
    </source>
</evidence>
<gene>
    <name evidence="1" type="ORF">ENKNEFLB_01939</name>
</gene>
<keyword evidence="2" id="KW-1185">Reference proteome</keyword>
<dbReference type="RefSeq" id="WP_214058987.1">
    <property type="nucleotide sequence ID" value="NZ_BAAAHS010000210.1"/>
</dbReference>
<proteinExistence type="predicted"/>
<sequence length="86" mass="9811">MPTQDLSDRFLIASIAANSRWAQETDRAAATRPARDAFERRFLDEVDPDRSLPDGERARRAENARKAYFHRLALKSAQARRRVGVA</sequence>
<organism evidence="1 2">
    <name type="scientific">Nocardioides aquaticus</name>
    <dbReference type="NCBI Taxonomy" id="160826"/>
    <lineage>
        <taxon>Bacteria</taxon>
        <taxon>Bacillati</taxon>
        <taxon>Actinomycetota</taxon>
        <taxon>Actinomycetes</taxon>
        <taxon>Propionibacteriales</taxon>
        <taxon>Nocardioidaceae</taxon>
        <taxon>Nocardioides</taxon>
    </lineage>
</organism>
<dbReference type="EMBL" id="CP075371">
    <property type="protein sequence ID" value="QVT79556.1"/>
    <property type="molecule type" value="Genomic_DNA"/>
</dbReference>
<dbReference type="Proteomes" id="UP000679307">
    <property type="component" value="Chromosome"/>
</dbReference>
<name>A0ABX8EGX0_9ACTN</name>
<protein>
    <submittedName>
        <fullName evidence="1">Uncharacterized protein</fullName>
    </submittedName>
</protein>